<feature type="region of interest" description="Disordered" evidence="2">
    <location>
        <begin position="1"/>
        <end position="69"/>
    </location>
</feature>
<dbReference type="KEGG" id="bbel:109470831"/>
<feature type="coiled-coil region" evidence="1">
    <location>
        <begin position="269"/>
        <end position="587"/>
    </location>
</feature>
<keyword evidence="1" id="KW-0175">Coiled coil</keyword>
<feature type="coiled-coil region" evidence="1">
    <location>
        <begin position="199"/>
        <end position="244"/>
    </location>
</feature>
<dbReference type="GeneID" id="109470831"/>
<name>A0A6P4Z331_BRABE</name>
<feature type="region of interest" description="Disordered" evidence="2">
    <location>
        <begin position="1001"/>
        <end position="1023"/>
    </location>
</feature>
<protein>
    <submittedName>
        <fullName evidence="4">Trichohyalin-like</fullName>
    </submittedName>
</protein>
<feature type="coiled-coil region" evidence="1">
    <location>
        <begin position="634"/>
        <end position="798"/>
    </location>
</feature>
<organism evidence="3 4">
    <name type="scientific">Branchiostoma belcheri</name>
    <name type="common">Amphioxus</name>
    <dbReference type="NCBI Taxonomy" id="7741"/>
    <lineage>
        <taxon>Eukaryota</taxon>
        <taxon>Metazoa</taxon>
        <taxon>Chordata</taxon>
        <taxon>Cephalochordata</taxon>
        <taxon>Leptocardii</taxon>
        <taxon>Amphioxiformes</taxon>
        <taxon>Branchiostomatidae</taxon>
        <taxon>Branchiostoma</taxon>
    </lineage>
</organism>
<gene>
    <name evidence="4" type="primary">LOC109470831</name>
</gene>
<dbReference type="Proteomes" id="UP000515135">
    <property type="component" value="Unplaced"/>
</dbReference>
<accession>A0A6P4Z331</accession>
<dbReference type="OrthoDB" id="10047672at2759"/>
<feature type="coiled-coil region" evidence="1">
    <location>
        <begin position="110"/>
        <end position="144"/>
    </location>
</feature>
<evidence type="ECO:0000313" key="4">
    <source>
        <dbReference type="RefSeq" id="XP_019625477.1"/>
    </source>
</evidence>
<feature type="compositionally biased region" description="Polar residues" evidence="2">
    <location>
        <begin position="82"/>
        <end position="98"/>
    </location>
</feature>
<sequence>MTQTQVFPNSRVPTLKAQLAAFRRRKAAKDEDTKKKKKRKKREEAGAAGGGQLSSPDPDSQSKSLDISTASNSSLDLTYHSSESLSAYDSDQQSTSAEELSEEGEDSVALDVARVELKQAKAQIHALEEKLYGKQAALEALTQDCERLKAQGQHQGDTQGAQSGIEKTVEATVHKTSVAEYKEKLQEFQQAITQRDDIINQLSVNLQVTVQERDSVQQEAGLQVAQLTQQIQTLQLQLQQAGEMLKSQTGQQGTSVEDLFATQQQVITLQQKIQEQERLLQERDSLLQQGDSAMREKTDLLEQKEAALSALAQKAARQSEELQNLREGITSAETVKQQMDLLKQQSSEEIRTLMQTVEELQKRLHDSAGRERGEGNVQALESQRAELEELHGQQIQEMKESIKEQYQILTEKLQLENQTLRQQQQEEMEALRLELASAAARRDEVEQQWSEQNELVQSLTQEVSRLTAATEDSAAYLNVVTELKREYDSKIQQLDDLVKSSAAENEQLRRKEEESKLKITELSQQLQTVSEENVQLRTQKEETVAVQKKPETDLRLEDELQKIRGQLKDVRDELEEAQFDKESLQQSHHAELTRLRSELIYEHENKMKVFKDNLEATFQHKVESIKAKKDREFVEQLQQARAEMEETHKRELEEQRKQYSIESLHFTEEEAPEVSELLSSLQQENRDLSEARDALLEQIDQSHHDLEEMQEELLKVANAKDKIIAENESLKQQVRDSVGQNTSQRILNLERELQEQRQTFSFAERNYQVNMEEMQAECTQLLEAKQVLEERVNELLAAKVSSAAGEFGPSGDVPSTTTDSTAQTNSELVQELQDLKDKLKEQEELLSQLESLKQALDVERQNKVILEEKAMNQMNSFELEKKTLQDQIVNLQQLAAESDQALQVTRQNESDSDFDRIFKENQELRKTIQTEQEERGNADALLSTLTETLESVKNELKLRESEQLELREAVNQAMADKEESLASKDAELQNLKRDIEILRTASNGQEDKSTDDEFQTLGQPPSESLLQELEQVKKELKETQEIYSKENKLLKEALEYERKGSPLLEQEEQGQLQEEPGQLHSRMVQLQEEQEQLQRRVVQLQEEVSRREDREQELIQEKNQLVAVLKERTAQLQQDKETVQQQLQQQEDLVQTFQTRMQTSDSVSAEVQQVFGRQLSALQAQRDELLRQLETHRQQQTSFSDILLEKNALEENLQKEKELLRTKLQEKDDLERGLQEERKRLEQQVQEQRRLEAVLEEKNKLEQELAKQKRELEGQLREIEERLHEKEVQLAEEKELLARETRIKEVEMRRWQADLKEKQLEFRDREAQLRTHFSTQIQKVQSSTEETNIKRIQLMRVEMEGRHKDAIQRLRRELDQDYSVREKRLRDGHSAAVSILKKQHQQQVWTSS</sequence>
<evidence type="ECO:0000256" key="2">
    <source>
        <dbReference type="SAM" id="MobiDB-lite"/>
    </source>
</evidence>
<evidence type="ECO:0000313" key="3">
    <source>
        <dbReference type="Proteomes" id="UP000515135"/>
    </source>
</evidence>
<feature type="compositionally biased region" description="Polar residues" evidence="2">
    <location>
        <begin position="1"/>
        <end position="12"/>
    </location>
</feature>
<feature type="compositionally biased region" description="Polar residues" evidence="2">
    <location>
        <begin position="53"/>
        <end position="69"/>
    </location>
</feature>
<proteinExistence type="predicted"/>
<dbReference type="RefSeq" id="XP_019625477.1">
    <property type="nucleotide sequence ID" value="XM_019769918.1"/>
</dbReference>
<reference evidence="4" key="1">
    <citation type="submission" date="2025-08" db="UniProtKB">
        <authorList>
            <consortium name="RefSeq"/>
        </authorList>
    </citation>
    <scope>IDENTIFICATION</scope>
    <source>
        <tissue evidence="4">Gonad</tissue>
    </source>
</reference>
<feature type="region of interest" description="Disordered" evidence="2">
    <location>
        <begin position="82"/>
        <end position="106"/>
    </location>
</feature>
<evidence type="ECO:0000256" key="1">
    <source>
        <dbReference type="SAM" id="Coils"/>
    </source>
</evidence>
<keyword evidence="3" id="KW-1185">Reference proteome</keyword>
<feature type="coiled-coil region" evidence="1">
    <location>
        <begin position="1083"/>
        <end position="1296"/>
    </location>
</feature>